<dbReference type="GO" id="GO:0031490">
    <property type="term" value="F:chromatin DNA binding"/>
    <property type="evidence" value="ECO:0007669"/>
    <property type="project" value="TreeGrafter"/>
</dbReference>
<dbReference type="Gene3D" id="2.60.120.650">
    <property type="entry name" value="Cupin"/>
    <property type="match status" value="1"/>
</dbReference>
<dbReference type="AlphaFoldDB" id="A0A0C3CIU4"/>
<dbReference type="OrthoDB" id="1667110at2759"/>
<dbReference type="Pfam" id="PF02373">
    <property type="entry name" value="JmjC"/>
    <property type="match status" value="1"/>
</dbReference>
<dbReference type="SUPFAM" id="SSF51197">
    <property type="entry name" value="Clavaminate synthase-like"/>
    <property type="match status" value="1"/>
</dbReference>
<dbReference type="Proteomes" id="UP000054166">
    <property type="component" value="Unassembled WGS sequence"/>
</dbReference>
<dbReference type="GO" id="GO:0000118">
    <property type="term" value="C:histone deacetylase complex"/>
    <property type="evidence" value="ECO:0007669"/>
    <property type="project" value="TreeGrafter"/>
</dbReference>
<keyword evidence="3" id="KW-0539">Nucleus</keyword>
<gene>
    <name evidence="5" type="ORF">PILCRDRAFT_60651</name>
</gene>
<dbReference type="GO" id="GO:0006357">
    <property type="term" value="P:regulation of transcription by RNA polymerase II"/>
    <property type="evidence" value="ECO:0007669"/>
    <property type="project" value="TreeGrafter"/>
</dbReference>
<dbReference type="EMBL" id="KN832974">
    <property type="protein sequence ID" value="KIM89597.1"/>
    <property type="molecule type" value="Genomic_DNA"/>
</dbReference>
<protein>
    <recommendedName>
        <fullName evidence="4">JmjC domain-containing protein</fullName>
    </recommendedName>
</protein>
<evidence type="ECO:0000313" key="6">
    <source>
        <dbReference type="Proteomes" id="UP000054166"/>
    </source>
</evidence>
<dbReference type="GO" id="GO:0046872">
    <property type="term" value="F:metal ion binding"/>
    <property type="evidence" value="ECO:0007669"/>
    <property type="project" value="UniProtKB-KW"/>
</dbReference>
<dbReference type="InterPro" id="IPR003347">
    <property type="entry name" value="JmjC_dom"/>
</dbReference>
<dbReference type="SMART" id="SM00558">
    <property type="entry name" value="JmjC"/>
    <property type="match status" value="1"/>
</dbReference>
<keyword evidence="2" id="KW-0479">Metal-binding</keyword>
<feature type="domain" description="JmjC" evidence="4">
    <location>
        <begin position="117"/>
        <end position="259"/>
    </location>
</feature>
<name>A0A0C3CIU4_PILCF</name>
<sequence>FLRHWSEGIPIVVTDLKMQGNWGPEYFIEQYGTTEVTLEDCETEVVWPSKVVDFFQTFLEVGKWTRITKLKVSSLLYTKSTSSHGMQDWPLRENFSTKLLELHKSFAKFVPCPALVLPDGVLNAALHYPLNGIAPDTGPKMYFAYKTVSDDHHNGSTKLHMDLTDAVNVMLWASPDPDKQPGYALWRIFPATSAPLLHRFIREECGFTGPRDPVHSQCIYLSPNKCELFFKKYGIRPYTIRQYPNQAVFIPAYCAHQVG</sequence>
<organism evidence="5 6">
    <name type="scientific">Piloderma croceum (strain F 1598)</name>
    <dbReference type="NCBI Taxonomy" id="765440"/>
    <lineage>
        <taxon>Eukaryota</taxon>
        <taxon>Fungi</taxon>
        <taxon>Dikarya</taxon>
        <taxon>Basidiomycota</taxon>
        <taxon>Agaricomycotina</taxon>
        <taxon>Agaricomycetes</taxon>
        <taxon>Agaricomycetidae</taxon>
        <taxon>Atheliales</taxon>
        <taxon>Atheliaceae</taxon>
        <taxon>Piloderma</taxon>
    </lineage>
</organism>
<reference evidence="5 6" key="1">
    <citation type="submission" date="2014-04" db="EMBL/GenBank/DDBJ databases">
        <authorList>
            <consortium name="DOE Joint Genome Institute"/>
            <person name="Kuo A."/>
            <person name="Tarkka M."/>
            <person name="Buscot F."/>
            <person name="Kohler A."/>
            <person name="Nagy L.G."/>
            <person name="Floudas D."/>
            <person name="Copeland A."/>
            <person name="Barry K.W."/>
            <person name="Cichocki N."/>
            <person name="Veneault-Fourrey C."/>
            <person name="LaButti K."/>
            <person name="Lindquist E.A."/>
            <person name="Lipzen A."/>
            <person name="Lundell T."/>
            <person name="Morin E."/>
            <person name="Murat C."/>
            <person name="Sun H."/>
            <person name="Tunlid A."/>
            <person name="Henrissat B."/>
            <person name="Grigoriev I.V."/>
            <person name="Hibbett D.S."/>
            <person name="Martin F."/>
            <person name="Nordberg H.P."/>
            <person name="Cantor M.N."/>
            <person name="Hua S.X."/>
        </authorList>
    </citation>
    <scope>NUCLEOTIDE SEQUENCE [LARGE SCALE GENOMIC DNA]</scope>
    <source>
        <strain evidence="5 6">F 1598</strain>
    </source>
</reference>
<dbReference type="InterPro" id="IPR045109">
    <property type="entry name" value="LSDs-like"/>
</dbReference>
<evidence type="ECO:0000313" key="5">
    <source>
        <dbReference type="EMBL" id="KIM89597.1"/>
    </source>
</evidence>
<evidence type="ECO:0000259" key="4">
    <source>
        <dbReference type="PROSITE" id="PS51184"/>
    </source>
</evidence>
<dbReference type="PROSITE" id="PS51184">
    <property type="entry name" value="JMJC"/>
    <property type="match status" value="1"/>
</dbReference>
<accession>A0A0C3CIU4</accession>
<dbReference type="GO" id="GO:0032454">
    <property type="term" value="F:histone H3K9 demethylase activity"/>
    <property type="evidence" value="ECO:0007669"/>
    <property type="project" value="InterPro"/>
</dbReference>
<evidence type="ECO:0000256" key="1">
    <source>
        <dbReference type="ARBA" id="ARBA00004123"/>
    </source>
</evidence>
<evidence type="ECO:0000256" key="3">
    <source>
        <dbReference type="ARBA" id="ARBA00023242"/>
    </source>
</evidence>
<evidence type="ECO:0000256" key="2">
    <source>
        <dbReference type="ARBA" id="ARBA00022723"/>
    </source>
</evidence>
<dbReference type="InParanoid" id="A0A0C3CIU4"/>
<dbReference type="STRING" id="765440.A0A0C3CIU4"/>
<proteinExistence type="predicted"/>
<reference evidence="6" key="2">
    <citation type="submission" date="2015-01" db="EMBL/GenBank/DDBJ databases">
        <title>Evolutionary Origins and Diversification of the Mycorrhizal Mutualists.</title>
        <authorList>
            <consortium name="DOE Joint Genome Institute"/>
            <consortium name="Mycorrhizal Genomics Consortium"/>
            <person name="Kohler A."/>
            <person name="Kuo A."/>
            <person name="Nagy L.G."/>
            <person name="Floudas D."/>
            <person name="Copeland A."/>
            <person name="Barry K.W."/>
            <person name="Cichocki N."/>
            <person name="Veneault-Fourrey C."/>
            <person name="LaButti K."/>
            <person name="Lindquist E.A."/>
            <person name="Lipzen A."/>
            <person name="Lundell T."/>
            <person name="Morin E."/>
            <person name="Murat C."/>
            <person name="Riley R."/>
            <person name="Ohm R."/>
            <person name="Sun H."/>
            <person name="Tunlid A."/>
            <person name="Henrissat B."/>
            <person name="Grigoriev I.V."/>
            <person name="Hibbett D.S."/>
            <person name="Martin F."/>
        </authorList>
    </citation>
    <scope>NUCLEOTIDE SEQUENCE [LARGE SCALE GENOMIC DNA]</scope>
    <source>
        <strain evidence="6">F 1598</strain>
    </source>
</reference>
<dbReference type="GO" id="GO:0003712">
    <property type="term" value="F:transcription coregulator activity"/>
    <property type="evidence" value="ECO:0007669"/>
    <property type="project" value="TreeGrafter"/>
</dbReference>
<comment type="subcellular location">
    <subcellularLocation>
        <location evidence="1">Nucleus</location>
    </subcellularLocation>
</comment>
<dbReference type="GO" id="GO:0000785">
    <property type="term" value="C:chromatin"/>
    <property type="evidence" value="ECO:0007669"/>
    <property type="project" value="TreeGrafter"/>
</dbReference>
<keyword evidence="6" id="KW-1185">Reference proteome</keyword>
<dbReference type="PANTHER" id="PTHR12549:SF38">
    <property type="entry name" value="JMJC DOMAIN-CONTAINING HISTONE DEMETHYLASE 2, ISOFORM A"/>
    <property type="match status" value="1"/>
</dbReference>
<feature type="non-terminal residue" evidence="5">
    <location>
        <position position="1"/>
    </location>
</feature>
<dbReference type="PANTHER" id="PTHR12549">
    <property type="entry name" value="JMJC DOMAIN-CONTAINING HISTONE DEMETHYLATION PROTEIN"/>
    <property type="match status" value="1"/>
</dbReference>
<dbReference type="HOGENOM" id="CLU_067901_1_0_1"/>